<evidence type="ECO:0008006" key="14">
    <source>
        <dbReference type="Google" id="ProtNLM"/>
    </source>
</evidence>
<keyword evidence="7" id="KW-0915">Sodium</keyword>
<evidence type="ECO:0000256" key="10">
    <source>
        <dbReference type="ARBA" id="ARBA00023201"/>
    </source>
</evidence>
<dbReference type="PANTHER" id="PTHR42985">
    <property type="entry name" value="SODIUM-COUPLED MONOCARBOXYLATE TRANSPORTER"/>
    <property type="match status" value="1"/>
</dbReference>
<evidence type="ECO:0000256" key="5">
    <source>
        <dbReference type="ARBA" id="ARBA00022692"/>
    </source>
</evidence>
<evidence type="ECO:0000256" key="6">
    <source>
        <dbReference type="ARBA" id="ARBA00022989"/>
    </source>
</evidence>
<evidence type="ECO:0000256" key="7">
    <source>
        <dbReference type="ARBA" id="ARBA00023053"/>
    </source>
</evidence>
<dbReference type="EnsemblMetazoa" id="PPAI003679-RA">
    <property type="protein sequence ID" value="PPAI003679-PA"/>
    <property type="gene ID" value="PPAI003679"/>
</dbReference>
<keyword evidence="5" id="KW-0812">Transmembrane</keyword>
<keyword evidence="9" id="KW-0472">Membrane</keyword>
<dbReference type="Proteomes" id="UP000092462">
    <property type="component" value="Unassembled WGS sequence"/>
</dbReference>
<evidence type="ECO:0000256" key="8">
    <source>
        <dbReference type="ARBA" id="ARBA00023065"/>
    </source>
</evidence>
<protein>
    <recommendedName>
        <fullName evidence="14">Sodium-dependent multivitamin transporter</fullName>
    </recommendedName>
</protein>
<dbReference type="AlphaFoldDB" id="A0A1B0D806"/>
<accession>A0A1B0D806</accession>
<dbReference type="InterPro" id="IPR038377">
    <property type="entry name" value="Na/Glc_symporter_sf"/>
</dbReference>
<dbReference type="InterPro" id="IPR001734">
    <property type="entry name" value="Na/solute_symporter"/>
</dbReference>
<dbReference type="GO" id="GO:0015293">
    <property type="term" value="F:symporter activity"/>
    <property type="evidence" value="ECO:0007669"/>
    <property type="project" value="TreeGrafter"/>
</dbReference>
<sequence length="169" mass="19086">MQSLEDLILRSQKFSLPDYLVFVSMLFFCILIGIYFGFIKSVDTESEYLVGGRNMKVVPIALSLIASFISGITLLGLPTEVYSYGTQYLYVISGVLLMAITFSTVYLPVFQGLNITSTYQYLESRFDRRLRLYGSIMFTIMNVAYLPIVIYVPSLAFNQVTGVNIHICS</sequence>
<evidence type="ECO:0000256" key="11">
    <source>
        <dbReference type="RuleBase" id="RU362091"/>
    </source>
</evidence>
<evidence type="ECO:0000256" key="3">
    <source>
        <dbReference type="ARBA" id="ARBA00022448"/>
    </source>
</evidence>
<keyword evidence="6" id="KW-1133">Transmembrane helix</keyword>
<evidence type="ECO:0000256" key="2">
    <source>
        <dbReference type="ARBA" id="ARBA00006434"/>
    </source>
</evidence>
<keyword evidence="13" id="KW-1185">Reference proteome</keyword>
<keyword evidence="4" id="KW-1003">Cell membrane</keyword>
<evidence type="ECO:0000313" key="12">
    <source>
        <dbReference type="EnsemblMetazoa" id="PPAI003679-PA"/>
    </source>
</evidence>
<name>A0A1B0D806_PHLPP</name>
<dbReference type="InterPro" id="IPR051163">
    <property type="entry name" value="Sodium:Solute_Symporter_SSF"/>
</dbReference>
<dbReference type="VEuPathDB" id="VectorBase:PPAI003679"/>
<dbReference type="GO" id="GO:0005886">
    <property type="term" value="C:plasma membrane"/>
    <property type="evidence" value="ECO:0007669"/>
    <property type="project" value="UniProtKB-SubCell"/>
</dbReference>
<evidence type="ECO:0000256" key="1">
    <source>
        <dbReference type="ARBA" id="ARBA00004651"/>
    </source>
</evidence>
<dbReference type="Gene3D" id="1.20.1730.10">
    <property type="entry name" value="Sodium/glucose cotransporter"/>
    <property type="match status" value="1"/>
</dbReference>
<keyword evidence="10" id="KW-0739">Sodium transport</keyword>
<evidence type="ECO:0000313" key="13">
    <source>
        <dbReference type="Proteomes" id="UP000092462"/>
    </source>
</evidence>
<keyword evidence="3" id="KW-0813">Transport</keyword>
<organism evidence="12 13">
    <name type="scientific">Phlebotomus papatasi</name>
    <name type="common">Sandfly</name>
    <dbReference type="NCBI Taxonomy" id="29031"/>
    <lineage>
        <taxon>Eukaryota</taxon>
        <taxon>Metazoa</taxon>
        <taxon>Ecdysozoa</taxon>
        <taxon>Arthropoda</taxon>
        <taxon>Hexapoda</taxon>
        <taxon>Insecta</taxon>
        <taxon>Pterygota</taxon>
        <taxon>Neoptera</taxon>
        <taxon>Endopterygota</taxon>
        <taxon>Diptera</taxon>
        <taxon>Nematocera</taxon>
        <taxon>Psychodoidea</taxon>
        <taxon>Psychodidae</taxon>
        <taxon>Phlebotomus</taxon>
        <taxon>Phlebotomus</taxon>
    </lineage>
</organism>
<comment type="similarity">
    <text evidence="2 11">Belongs to the sodium:solute symporter (SSF) (TC 2.A.21) family.</text>
</comment>
<dbReference type="VEuPathDB" id="VectorBase:PPAPM1_002466"/>
<keyword evidence="8" id="KW-0406">Ion transport</keyword>
<proteinExistence type="inferred from homology"/>
<dbReference type="EMBL" id="AJVK01012524">
    <property type="status" value="NOT_ANNOTATED_CDS"/>
    <property type="molecule type" value="Genomic_DNA"/>
</dbReference>
<dbReference type="GO" id="GO:0006814">
    <property type="term" value="P:sodium ion transport"/>
    <property type="evidence" value="ECO:0007669"/>
    <property type="project" value="UniProtKB-KW"/>
</dbReference>
<comment type="subcellular location">
    <subcellularLocation>
        <location evidence="1">Cell membrane</location>
        <topology evidence="1">Multi-pass membrane protein</topology>
    </subcellularLocation>
</comment>
<evidence type="ECO:0000256" key="4">
    <source>
        <dbReference type="ARBA" id="ARBA00022475"/>
    </source>
</evidence>
<dbReference type="PANTHER" id="PTHR42985:SF38">
    <property type="entry name" value="FI02016P"/>
    <property type="match status" value="1"/>
</dbReference>
<dbReference type="Pfam" id="PF00474">
    <property type="entry name" value="SSF"/>
    <property type="match status" value="1"/>
</dbReference>
<dbReference type="PROSITE" id="PS50283">
    <property type="entry name" value="NA_SOLUT_SYMP_3"/>
    <property type="match status" value="1"/>
</dbReference>
<evidence type="ECO:0000256" key="9">
    <source>
        <dbReference type="ARBA" id="ARBA00023136"/>
    </source>
</evidence>
<reference evidence="12" key="1">
    <citation type="submission" date="2022-08" db="UniProtKB">
        <authorList>
            <consortium name="EnsemblMetazoa"/>
        </authorList>
    </citation>
    <scope>IDENTIFICATION</scope>
    <source>
        <strain evidence="12">Israel</strain>
    </source>
</reference>